<feature type="transmembrane region" description="Helical" evidence="8">
    <location>
        <begin position="183"/>
        <end position="208"/>
    </location>
</feature>
<feature type="domain" description="Glycosyltransferase RgtA/B/C/D-like" evidence="9">
    <location>
        <begin position="84"/>
        <end position="246"/>
    </location>
</feature>
<organism evidence="10">
    <name type="scientific">Symploca sp. SIO1C4</name>
    <dbReference type="NCBI Taxonomy" id="2607765"/>
    <lineage>
        <taxon>Bacteria</taxon>
        <taxon>Bacillati</taxon>
        <taxon>Cyanobacteriota</taxon>
        <taxon>Cyanophyceae</taxon>
        <taxon>Coleofasciculales</taxon>
        <taxon>Coleofasciculaceae</taxon>
        <taxon>Symploca</taxon>
    </lineage>
</organism>
<keyword evidence="3" id="KW-0328">Glycosyltransferase</keyword>
<evidence type="ECO:0000256" key="5">
    <source>
        <dbReference type="ARBA" id="ARBA00022692"/>
    </source>
</evidence>
<feature type="transmembrane region" description="Helical" evidence="8">
    <location>
        <begin position="229"/>
        <end position="247"/>
    </location>
</feature>
<sequence length="306" mass="34544">MLIGVIFLGTVLRFWHLDLKSLWLDEVLTALFSLGRSYSELPLEVVFPLSKLEEVFTLKPGISCSTIAQTLAAQSTHPPLFFCLMYSWYNWLGTEPLIWVMRTLSVVMGVGGIIAIYCLSRIAFSPAAALMTAALMALSPFTVYLSQEARHYTMPMLLITLALWALIQIEQDLYVRHQHSKPIIWLLWGIVNSIGCYIHYFFIIAFLAQLITLTGFMYWRRRLLPTGSWVTLSLTVIGVVVSYLPWFPVLLDDFGRAETGWLPKPEHIAPLYQTLLGWLAMVIALPIEAQPLLIAIPMALLTVTPA</sequence>
<protein>
    <recommendedName>
        <fullName evidence="9">Glycosyltransferase RgtA/B/C/D-like domain-containing protein</fullName>
    </recommendedName>
</protein>
<evidence type="ECO:0000256" key="1">
    <source>
        <dbReference type="ARBA" id="ARBA00004651"/>
    </source>
</evidence>
<evidence type="ECO:0000256" key="8">
    <source>
        <dbReference type="SAM" id="Phobius"/>
    </source>
</evidence>
<feature type="transmembrane region" description="Helical" evidence="8">
    <location>
        <begin position="267"/>
        <end position="287"/>
    </location>
</feature>
<dbReference type="AlphaFoldDB" id="A0A6B3NJV0"/>
<gene>
    <name evidence="10" type="ORF">F6J89_31840</name>
</gene>
<dbReference type="InterPro" id="IPR050297">
    <property type="entry name" value="LipidA_mod_glycosyltrf_83"/>
</dbReference>
<feature type="transmembrane region" description="Helical" evidence="8">
    <location>
        <begin position="152"/>
        <end position="171"/>
    </location>
</feature>
<comment type="subcellular location">
    <subcellularLocation>
        <location evidence="1">Cell membrane</location>
        <topology evidence="1">Multi-pass membrane protein</topology>
    </subcellularLocation>
</comment>
<dbReference type="InterPro" id="IPR038731">
    <property type="entry name" value="RgtA/B/C-like"/>
</dbReference>
<evidence type="ECO:0000256" key="6">
    <source>
        <dbReference type="ARBA" id="ARBA00022989"/>
    </source>
</evidence>
<name>A0A6B3NJV0_9CYAN</name>
<evidence type="ECO:0000313" key="10">
    <source>
        <dbReference type="EMBL" id="NER32073.1"/>
    </source>
</evidence>
<dbReference type="GO" id="GO:0009103">
    <property type="term" value="P:lipopolysaccharide biosynthetic process"/>
    <property type="evidence" value="ECO:0007669"/>
    <property type="project" value="UniProtKB-ARBA"/>
</dbReference>
<dbReference type="GO" id="GO:0016763">
    <property type="term" value="F:pentosyltransferase activity"/>
    <property type="evidence" value="ECO:0007669"/>
    <property type="project" value="TreeGrafter"/>
</dbReference>
<evidence type="ECO:0000256" key="4">
    <source>
        <dbReference type="ARBA" id="ARBA00022679"/>
    </source>
</evidence>
<feature type="transmembrane region" description="Helical" evidence="8">
    <location>
        <begin position="123"/>
        <end position="145"/>
    </location>
</feature>
<dbReference type="EMBL" id="JAAHFQ010001052">
    <property type="protein sequence ID" value="NER32073.1"/>
    <property type="molecule type" value="Genomic_DNA"/>
</dbReference>
<dbReference type="PANTHER" id="PTHR33908:SF3">
    <property type="entry name" value="UNDECAPRENYL PHOSPHATE-ALPHA-4-AMINO-4-DEOXY-L-ARABINOSE ARABINOSYL TRANSFERASE"/>
    <property type="match status" value="1"/>
</dbReference>
<evidence type="ECO:0000256" key="2">
    <source>
        <dbReference type="ARBA" id="ARBA00022475"/>
    </source>
</evidence>
<dbReference type="GO" id="GO:0010041">
    <property type="term" value="P:response to iron(III) ion"/>
    <property type="evidence" value="ECO:0007669"/>
    <property type="project" value="TreeGrafter"/>
</dbReference>
<comment type="caution">
    <text evidence="10">The sequence shown here is derived from an EMBL/GenBank/DDBJ whole genome shotgun (WGS) entry which is preliminary data.</text>
</comment>
<keyword evidence="2" id="KW-1003">Cell membrane</keyword>
<dbReference type="PANTHER" id="PTHR33908">
    <property type="entry name" value="MANNOSYLTRANSFERASE YKCB-RELATED"/>
    <property type="match status" value="1"/>
</dbReference>
<keyword evidence="4" id="KW-0808">Transferase</keyword>
<keyword evidence="7 8" id="KW-0472">Membrane</keyword>
<accession>A0A6B3NJV0</accession>
<reference evidence="10" key="1">
    <citation type="submission" date="2019-11" db="EMBL/GenBank/DDBJ databases">
        <title>Genomic insights into an expanded diversity of filamentous marine cyanobacteria reveals the extraordinary biosynthetic potential of Moorea and Okeania.</title>
        <authorList>
            <person name="Ferreira Leao T."/>
            <person name="Wang M."/>
            <person name="Moss N."/>
            <person name="Da Silva R."/>
            <person name="Sanders J."/>
            <person name="Nurk S."/>
            <person name="Gurevich A."/>
            <person name="Humphrey G."/>
            <person name="Reher R."/>
            <person name="Zhu Q."/>
            <person name="Belda-Ferre P."/>
            <person name="Glukhov E."/>
            <person name="Rex R."/>
            <person name="Dorrestein P.C."/>
            <person name="Knight R."/>
            <person name="Pevzner P."/>
            <person name="Gerwick W.H."/>
            <person name="Gerwick L."/>
        </authorList>
    </citation>
    <scope>NUCLEOTIDE SEQUENCE</scope>
    <source>
        <strain evidence="10">SIO1C4</strain>
    </source>
</reference>
<dbReference type="GO" id="GO:0005886">
    <property type="term" value="C:plasma membrane"/>
    <property type="evidence" value="ECO:0007669"/>
    <property type="project" value="UniProtKB-SubCell"/>
</dbReference>
<feature type="transmembrane region" description="Helical" evidence="8">
    <location>
        <begin position="97"/>
        <end position="117"/>
    </location>
</feature>
<evidence type="ECO:0000256" key="3">
    <source>
        <dbReference type="ARBA" id="ARBA00022676"/>
    </source>
</evidence>
<proteinExistence type="predicted"/>
<dbReference type="Pfam" id="PF13231">
    <property type="entry name" value="PMT_2"/>
    <property type="match status" value="1"/>
</dbReference>
<keyword evidence="6 8" id="KW-1133">Transmembrane helix</keyword>
<evidence type="ECO:0000259" key="9">
    <source>
        <dbReference type="Pfam" id="PF13231"/>
    </source>
</evidence>
<evidence type="ECO:0000256" key="7">
    <source>
        <dbReference type="ARBA" id="ARBA00023136"/>
    </source>
</evidence>
<keyword evidence="5 8" id="KW-0812">Transmembrane</keyword>